<dbReference type="GeneID" id="111254571"/>
<feature type="compositionally biased region" description="Basic and acidic residues" evidence="5">
    <location>
        <begin position="53"/>
        <end position="79"/>
    </location>
</feature>
<dbReference type="Proteomes" id="UP000594260">
    <property type="component" value="Unplaced"/>
</dbReference>
<keyword evidence="3 4" id="KW-0694">RNA-binding</keyword>
<organism evidence="7 8">
    <name type="scientific">Varroa destructor</name>
    <name type="common">Honeybee mite</name>
    <dbReference type="NCBI Taxonomy" id="109461"/>
    <lineage>
        <taxon>Eukaryota</taxon>
        <taxon>Metazoa</taxon>
        <taxon>Ecdysozoa</taxon>
        <taxon>Arthropoda</taxon>
        <taxon>Chelicerata</taxon>
        <taxon>Arachnida</taxon>
        <taxon>Acari</taxon>
        <taxon>Parasitiformes</taxon>
        <taxon>Mesostigmata</taxon>
        <taxon>Gamasina</taxon>
        <taxon>Dermanyssoidea</taxon>
        <taxon>Varroidae</taxon>
        <taxon>Varroa</taxon>
    </lineage>
</organism>
<accession>A0A7M7KZ83</accession>
<dbReference type="RefSeq" id="XP_022671276.1">
    <property type="nucleotide sequence ID" value="XM_022815541.1"/>
</dbReference>
<dbReference type="InParanoid" id="A0A7M7KZ83"/>
<dbReference type="Pfam" id="PF00076">
    <property type="entry name" value="RRM_1"/>
    <property type="match status" value="2"/>
</dbReference>
<dbReference type="RefSeq" id="XP_022671278.1">
    <property type="nucleotide sequence ID" value="XM_022815543.1"/>
</dbReference>
<dbReference type="SUPFAM" id="SSF54928">
    <property type="entry name" value="RNA-binding domain, RBD"/>
    <property type="match status" value="2"/>
</dbReference>
<evidence type="ECO:0000256" key="1">
    <source>
        <dbReference type="ARBA" id="ARBA00022553"/>
    </source>
</evidence>
<dbReference type="AlphaFoldDB" id="A0A7M7KZ83"/>
<dbReference type="InterPro" id="IPR035979">
    <property type="entry name" value="RBD_domain_sf"/>
</dbReference>
<dbReference type="OrthoDB" id="8123449at2759"/>
<dbReference type="InterPro" id="IPR000504">
    <property type="entry name" value="RRM_dom"/>
</dbReference>
<dbReference type="FunCoup" id="A0A7M7KZ83">
    <property type="interactions" value="2555"/>
</dbReference>
<evidence type="ECO:0000259" key="6">
    <source>
        <dbReference type="PROSITE" id="PS50102"/>
    </source>
</evidence>
<dbReference type="NCBIfam" id="TIGR01622">
    <property type="entry name" value="SF-CC1"/>
    <property type="match status" value="1"/>
</dbReference>
<evidence type="ECO:0000256" key="5">
    <source>
        <dbReference type="SAM" id="MobiDB-lite"/>
    </source>
</evidence>
<evidence type="ECO:0000256" key="2">
    <source>
        <dbReference type="ARBA" id="ARBA00022737"/>
    </source>
</evidence>
<proteinExistence type="predicted"/>
<feature type="compositionally biased region" description="Basic residues" evidence="5">
    <location>
        <begin position="177"/>
        <end position="207"/>
    </location>
</feature>
<keyword evidence="1" id="KW-0597">Phosphoprotein</keyword>
<dbReference type="EnsemblMetazoa" id="XM_022815542">
    <property type="protein sequence ID" value="XP_022671277"/>
    <property type="gene ID" value="LOC111254571"/>
</dbReference>
<dbReference type="PANTHER" id="PTHR48036">
    <property type="entry name" value="SPLICING FACTOR (PAD-1), PUTATIVE (AFU_ORTHOLOGUE AFUA_1G15810)-RELATED"/>
    <property type="match status" value="1"/>
</dbReference>
<dbReference type="KEGG" id="vde:111254571"/>
<keyword evidence="8" id="KW-1185">Reference proteome</keyword>
<name>A0A7M7KZ83_VARDE</name>
<dbReference type="EnsemblMetazoa" id="XM_022815543">
    <property type="protein sequence ID" value="XP_022671278"/>
    <property type="gene ID" value="LOC111254571"/>
</dbReference>
<dbReference type="SMART" id="SM00360">
    <property type="entry name" value="RRM"/>
    <property type="match status" value="2"/>
</dbReference>
<protein>
    <recommendedName>
        <fullName evidence="6">RRM domain-containing protein</fullName>
    </recommendedName>
</protein>
<dbReference type="CDD" id="cd12284">
    <property type="entry name" value="RRM2_RBM23_RBM39"/>
    <property type="match status" value="1"/>
</dbReference>
<dbReference type="RefSeq" id="XP_022671277.1">
    <property type="nucleotide sequence ID" value="XM_022815542.1"/>
</dbReference>
<feature type="compositionally biased region" description="Basic residues" evidence="5">
    <location>
        <begin position="134"/>
        <end position="169"/>
    </location>
</feature>
<feature type="compositionally biased region" description="Basic and acidic residues" evidence="5">
    <location>
        <begin position="87"/>
        <end position="133"/>
    </location>
</feature>
<evidence type="ECO:0000256" key="3">
    <source>
        <dbReference type="ARBA" id="ARBA00022884"/>
    </source>
</evidence>
<dbReference type="EnsemblMetazoa" id="XM_022815541">
    <property type="protein sequence ID" value="XP_022671276"/>
    <property type="gene ID" value="LOC111254571"/>
</dbReference>
<reference evidence="7" key="1">
    <citation type="submission" date="2021-01" db="UniProtKB">
        <authorList>
            <consortium name="EnsemblMetazoa"/>
        </authorList>
    </citation>
    <scope>IDENTIFICATION</scope>
</reference>
<dbReference type="Pfam" id="PF15519">
    <property type="entry name" value="RBM39linker"/>
    <property type="match status" value="1"/>
</dbReference>
<keyword evidence="2" id="KW-0677">Repeat</keyword>
<dbReference type="GO" id="GO:0006397">
    <property type="term" value="P:mRNA processing"/>
    <property type="evidence" value="ECO:0007669"/>
    <property type="project" value="InterPro"/>
</dbReference>
<evidence type="ECO:0000313" key="8">
    <source>
        <dbReference type="Proteomes" id="UP000594260"/>
    </source>
</evidence>
<feature type="region of interest" description="Disordered" evidence="5">
    <location>
        <begin position="1"/>
        <end position="229"/>
    </location>
</feature>
<dbReference type="InterPro" id="IPR012677">
    <property type="entry name" value="Nucleotide-bd_a/b_plait_sf"/>
</dbReference>
<dbReference type="CDD" id="cd12285">
    <property type="entry name" value="RRM3_RBM39_like"/>
    <property type="match status" value="1"/>
</dbReference>
<feature type="compositionally biased region" description="Polar residues" evidence="5">
    <location>
        <begin position="1"/>
        <end position="35"/>
    </location>
</feature>
<evidence type="ECO:0000256" key="4">
    <source>
        <dbReference type="PROSITE-ProRule" id="PRU00176"/>
    </source>
</evidence>
<feature type="domain" description="RRM" evidence="6">
    <location>
        <begin position="340"/>
        <end position="417"/>
    </location>
</feature>
<evidence type="ECO:0000313" key="7">
    <source>
        <dbReference type="EnsemblMetazoa" id="XP_022671276"/>
    </source>
</evidence>
<dbReference type="CDD" id="cd12283">
    <property type="entry name" value="RRM1_RBM39_like"/>
    <property type="match status" value="1"/>
</dbReference>
<dbReference type="Gene3D" id="3.30.70.330">
    <property type="match status" value="3"/>
</dbReference>
<dbReference type="GO" id="GO:0003723">
    <property type="term" value="F:RNA binding"/>
    <property type="evidence" value="ECO:0007669"/>
    <property type="project" value="UniProtKB-UniRule"/>
</dbReference>
<dbReference type="FunFam" id="3.30.70.330:FF:000135">
    <property type="entry name" value="RNA-binding protein 39 isoform X2"/>
    <property type="match status" value="1"/>
</dbReference>
<dbReference type="OMA" id="GRDNDKG"/>
<sequence length="635" mass="71351">MDVQLDQQAFYNRSSSYSGEDTTYNGKGSSGSANKENSKDQKSSRSRSRSRSIPKDRSDGRDRDVKDRDRPTRDTEKEYRRRRSRSKDRGDTKKRSRSHSRDNKKRSSDKDAKKGSSKDAKESKDVKERERSRSRDRKRKSRSRSKDRRRRRSPSKERAARRRSRSKDRRRVERSRSRDRRRRSASRSKSRGRRRRSHSGGRRKRSISRSPIRGRGLSPFQRRGGEDMSTEERDLRTVFCMQLSQRIRARDLEEFFSAVGKVRDVRMIVDNKTRKSKGIAYVEFVDLESVPLAMGLNGQKLFGVPIIVQATQAERNRMANQPGGFTAAAAAAAANGKGPMRLYVGSLHFDITDRMLKEIFEPFGRVDRVELMREDSGKSKGFAFLTFREADAAKKAMEQLNGFEIAGRPIKVNHVTERGTGSLNHHHHHHHNQQQAQLDGSLPSVLDNEELDRTGIELGAHGRLALMAKLAEGTGIQLPDAAKSALQQMTGHSTHSLAAGLGLAGPMQTAQQSQQVMQSAQTEQANPIATQCFLLANMFDPAEQAAKDNGEEDWAAELRDDVLEECRKHGGAVHCLVDKSTGNVYVKCPSIATAAAAVGVLHGRYFAGRVITAAYVPVVNYHQLFPDAINATQLL</sequence>
<feature type="domain" description="RRM" evidence="6">
    <location>
        <begin position="236"/>
        <end position="313"/>
    </location>
</feature>
<dbReference type="GO" id="GO:0005634">
    <property type="term" value="C:nucleus"/>
    <property type="evidence" value="ECO:0007669"/>
    <property type="project" value="InterPro"/>
</dbReference>
<feature type="region of interest" description="Disordered" evidence="5">
    <location>
        <begin position="419"/>
        <end position="439"/>
    </location>
</feature>
<dbReference type="PROSITE" id="PS50102">
    <property type="entry name" value="RRM"/>
    <property type="match status" value="2"/>
</dbReference>
<dbReference type="InterPro" id="IPR029123">
    <property type="entry name" value="RBM39_linker"/>
</dbReference>
<dbReference type="InterPro" id="IPR006509">
    <property type="entry name" value="RBM39_SF"/>
</dbReference>